<evidence type="ECO:0000256" key="1">
    <source>
        <dbReference type="ARBA" id="ARBA00023015"/>
    </source>
</evidence>
<dbReference type="RefSeq" id="WP_323326046.1">
    <property type="nucleotide sequence ID" value="NZ_JAYFSI010000002.1"/>
</dbReference>
<keyword evidence="1" id="KW-0805">Transcription regulation</keyword>
<dbReference type="EMBL" id="JAYFSI010000002">
    <property type="protein sequence ID" value="MEA5360159.1"/>
    <property type="molecule type" value="Genomic_DNA"/>
</dbReference>
<evidence type="ECO:0000313" key="4">
    <source>
        <dbReference type="EMBL" id="MEA5360159.1"/>
    </source>
</evidence>
<evidence type="ECO:0000256" key="2">
    <source>
        <dbReference type="ARBA" id="ARBA00023163"/>
    </source>
</evidence>
<evidence type="ECO:0000313" key="5">
    <source>
        <dbReference type="Proteomes" id="UP001304298"/>
    </source>
</evidence>
<dbReference type="InterPro" id="IPR036388">
    <property type="entry name" value="WH-like_DNA-bd_sf"/>
</dbReference>
<dbReference type="Gene3D" id="1.10.10.10">
    <property type="entry name" value="Winged helix-like DNA-binding domain superfamily/Winged helix DNA-binding domain"/>
    <property type="match status" value="1"/>
</dbReference>
<protein>
    <submittedName>
        <fullName evidence="4">GAF and ANTAR domain-containing protein</fullName>
    </submittedName>
</protein>
<sequence length="243" mass="25897">MSGAPIPAEDLDELTAAMADLTGALESEPADEILEVVCAEAVRAIPGADMASITAIRDGEPETAAATDDRAAEIDRVQYAAGEGPCLQAASTGEIVRVPLATAGRVWPEFTEYATSIGVGSYLAAPLRVDQHLGGALNLFGHGDHGFAETDSQLLRLYTTIVTFGLRTTRRYHHARQRAVELEAAMRSRAVIEQAKGILMAVHRITADEAMQRLITESQRTNVKLRDVATRFVAELSASGSPG</sequence>
<dbReference type="InterPro" id="IPR003018">
    <property type="entry name" value="GAF"/>
</dbReference>
<dbReference type="Proteomes" id="UP001304298">
    <property type="component" value="Unassembled WGS sequence"/>
</dbReference>
<feature type="domain" description="ANTAR" evidence="3">
    <location>
        <begin position="172"/>
        <end position="233"/>
    </location>
</feature>
<reference evidence="4 5" key="1">
    <citation type="submission" date="2023-12" db="EMBL/GenBank/DDBJ databases">
        <title>Amycolatopsis sp. V23-08.</title>
        <authorList>
            <person name="Somphong A."/>
        </authorList>
    </citation>
    <scope>NUCLEOTIDE SEQUENCE [LARGE SCALE GENOMIC DNA]</scope>
    <source>
        <strain evidence="4 5">V23-08</strain>
    </source>
</reference>
<evidence type="ECO:0000259" key="3">
    <source>
        <dbReference type="PROSITE" id="PS50921"/>
    </source>
</evidence>
<gene>
    <name evidence="4" type="ORF">VA596_11485</name>
</gene>
<dbReference type="InterPro" id="IPR029016">
    <property type="entry name" value="GAF-like_dom_sf"/>
</dbReference>
<dbReference type="Pfam" id="PF03861">
    <property type="entry name" value="ANTAR"/>
    <property type="match status" value="1"/>
</dbReference>
<dbReference type="PROSITE" id="PS50921">
    <property type="entry name" value="ANTAR"/>
    <property type="match status" value="1"/>
</dbReference>
<organism evidence="4 5">
    <name type="scientific">Amycolatopsis heterodermiae</name>
    <dbReference type="NCBI Taxonomy" id="3110235"/>
    <lineage>
        <taxon>Bacteria</taxon>
        <taxon>Bacillati</taxon>
        <taxon>Actinomycetota</taxon>
        <taxon>Actinomycetes</taxon>
        <taxon>Pseudonocardiales</taxon>
        <taxon>Pseudonocardiaceae</taxon>
        <taxon>Amycolatopsis</taxon>
    </lineage>
</organism>
<dbReference type="SMART" id="SM00065">
    <property type="entry name" value="GAF"/>
    <property type="match status" value="1"/>
</dbReference>
<dbReference type="Pfam" id="PF13185">
    <property type="entry name" value="GAF_2"/>
    <property type="match status" value="1"/>
</dbReference>
<proteinExistence type="predicted"/>
<accession>A0ABU5R371</accession>
<dbReference type="InterPro" id="IPR012074">
    <property type="entry name" value="GAF_ANTAR"/>
</dbReference>
<name>A0ABU5R371_9PSEU</name>
<keyword evidence="2" id="KW-0804">Transcription</keyword>
<dbReference type="InterPro" id="IPR005561">
    <property type="entry name" value="ANTAR"/>
</dbReference>
<keyword evidence="5" id="KW-1185">Reference proteome</keyword>
<comment type="caution">
    <text evidence="4">The sequence shown here is derived from an EMBL/GenBank/DDBJ whole genome shotgun (WGS) entry which is preliminary data.</text>
</comment>
<dbReference type="SMART" id="SM01012">
    <property type="entry name" value="ANTAR"/>
    <property type="match status" value="1"/>
</dbReference>
<dbReference type="Gene3D" id="3.30.450.40">
    <property type="match status" value="1"/>
</dbReference>
<dbReference type="SUPFAM" id="SSF55781">
    <property type="entry name" value="GAF domain-like"/>
    <property type="match status" value="1"/>
</dbReference>
<dbReference type="PIRSF" id="PIRSF036625">
    <property type="entry name" value="GAF_ANTAR"/>
    <property type="match status" value="1"/>
</dbReference>